<dbReference type="InterPro" id="IPR000999">
    <property type="entry name" value="RNase_III_dom"/>
</dbReference>
<evidence type="ECO:0000256" key="8">
    <source>
        <dbReference type="ARBA" id="ARBA00022884"/>
    </source>
</evidence>
<dbReference type="PROSITE" id="PS50142">
    <property type="entry name" value="RNASE_3_2"/>
    <property type="match status" value="1"/>
</dbReference>
<gene>
    <name evidence="9 12" type="primary">rnc</name>
    <name evidence="12" type="ORF">FYJ85_17885</name>
</gene>
<feature type="active site" evidence="9">
    <location>
        <position position="56"/>
    </location>
</feature>
<evidence type="ECO:0000256" key="1">
    <source>
        <dbReference type="ARBA" id="ARBA00000109"/>
    </source>
</evidence>
<dbReference type="NCBIfam" id="TIGR02191">
    <property type="entry name" value="RNaseIII"/>
    <property type="match status" value="1"/>
</dbReference>
<comment type="subcellular location">
    <subcellularLocation>
        <location evidence="9">Cytoplasm</location>
    </subcellularLocation>
</comment>
<keyword evidence="7 9" id="KW-0378">Hydrolase</keyword>
<comment type="function">
    <text evidence="9">Digests double-stranded RNA. Involved in the processing of primary rRNA transcript to yield the immediate precursors to the large and small rRNAs (23S and 16S). Processes some mRNAs, and tRNAs when they are encoded in the rRNA operon. Processes pre-crRNA and tracrRNA of type II CRISPR loci if present in the organism.</text>
</comment>
<dbReference type="PANTHER" id="PTHR11207">
    <property type="entry name" value="RIBONUCLEASE III"/>
    <property type="match status" value="1"/>
</dbReference>
<evidence type="ECO:0000256" key="5">
    <source>
        <dbReference type="ARBA" id="ARBA00022722"/>
    </source>
</evidence>
<evidence type="ECO:0000313" key="12">
    <source>
        <dbReference type="EMBL" id="MST98909.1"/>
    </source>
</evidence>
<name>A0A844G9I1_9BACT</name>
<dbReference type="Gene3D" id="1.10.1520.10">
    <property type="entry name" value="Ribonuclease III domain"/>
    <property type="match status" value="1"/>
</dbReference>
<dbReference type="InterPro" id="IPR011907">
    <property type="entry name" value="RNase_III"/>
</dbReference>
<evidence type="ECO:0000256" key="3">
    <source>
        <dbReference type="ARBA" id="ARBA00022552"/>
    </source>
</evidence>
<dbReference type="GO" id="GO:0003725">
    <property type="term" value="F:double-stranded RNA binding"/>
    <property type="evidence" value="ECO:0007669"/>
    <property type="project" value="TreeGrafter"/>
</dbReference>
<dbReference type="EC" id="3.1.26.3" evidence="9"/>
<dbReference type="SMART" id="SM00358">
    <property type="entry name" value="DSRM"/>
    <property type="match status" value="1"/>
</dbReference>
<dbReference type="GO" id="GO:0004525">
    <property type="term" value="F:ribonuclease III activity"/>
    <property type="evidence" value="ECO:0007669"/>
    <property type="project" value="UniProtKB-UniRule"/>
</dbReference>
<comment type="subunit">
    <text evidence="9">Homodimer.</text>
</comment>
<keyword evidence="3 9" id="KW-0698">rRNA processing</keyword>
<comment type="similarity">
    <text evidence="2">Belongs to the ribonuclease III family.</text>
</comment>
<dbReference type="AlphaFoldDB" id="A0A844G9I1"/>
<keyword evidence="9" id="KW-0699">rRNA-binding</keyword>
<dbReference type="PANTHER" id="PTHR11207:SF0">
    <property type="entry name" value="RIBONUCLEASE 3"/>
    <property type="match status" value="1"/>
</dbReference>
<dbReference type="CDD" id="cd10845">
    <property type="entry name" value="DSRM_RNAse_III_family"/>
    <property type="match status" value="1"/>
</dbReference>
<dbReference type="Pfam" id="PF14622">
    <property type="entry name" value="Ribonucleas_3_3"/>
    <property type="match status" value="1"/>
</dbReference>
<organism evidence="12 13">
    <name type="scientific">Victivallis lenta</name>
    <dbReference type="NCBI Taxonomy" id="2606640"/>
    <lineage>
        <taxon>Bacteria</taxon>
        <taxon>Pseudomonadati</taxon>
        <taxon>Lentisphaerota</taxon>
        <taxon>Lentisphaeria</taxon>
        <taxon>Victivallales</taxon>
        <taxon>Victivallaceae</taxon>
        <taxon>Victivallis</taxon>
    </lineage>
</organism>
<evidence type="ECO:0000256" key="9">
    <source>
        <dbReference type="HAMAP-Rule" id="MF_00104"/>
    </source>
</evidence>
<dbReference type="GO" id="GO:0006364">
    <property type="term" value="P:rRNA processing"/>
    <property type="evidence" value="ECO:0007669"/>
    <property type="project" value="UniProtKB-UniRule"/>
</dbReference>
<dbReference type="InterPro" id="IPR014720">
    <property type="entry name" value="dsRBD_dom"/>
</dbReference>
<dbReference type="SUPFAM" id="SSF69065">
    <property type="entry name" value="RNase III domain-like"/>
    <property type="match status" value="1"/>
</dbReference>
<dbReference type="InterPro" id="IPR036389">
    <property type="entry name" value="RNase_III_sf"/>
</dbReference>
<feature type="binding site" evidence="9">
    <location>
        <position position="128"/>
    </location>
    <ligand>
        <name>Mg(2+)</name>
        <dbReference type="ChEBI" id="CHEBI:18420"/>
    </ligand>
</feature>
<keyword evidence="5 9" id="KW-0540">Nuclease</keyword>
<protein>
    <recommendedName>
        <fullName evidence="9">Ribonuclease 3</fullName>
        <ecNumber evidence="9">3.1.26.3</ecNumber>
    </recommendedName>
    <alternativeName>
        <fullName evidence="9">Ribonuclease III</fullName>
        <shortName evidence="9">RNase III</shortName>
    </alternativeName>
</protein>
<dbReference type="GO" id="GO:0010468">
    <property type="term" value="P:regulation of gene expression"/>
    <property type="evidence" value="ECO:0007669"/>
    <property type="project" value="TreeGrafter"/>
</dbReference>
<keyword evidence="4 9" id="KW-0507">mRNA processing</keyword>
<feature type="active site" evidence="9">
    <location>
        <position position="128"/>
    </location>
</feature>
<dbReference type="GO" id="GO:0005737">
    <property type="term" value="C:cytoplasm"/>
    <property type="evidence" value="ECO:0007669"/>
    <property type="project" value="UniProtKB-SubCell"/>
</dbReference>
<evidence type="ECO:0000256" key="2">
    <source>
        <dbReference type="ARBA" id="ARBA00010183"/>
    </source>
</evidence>
<dbReference type="GO" id="GO:0019843">
    <property type="term" value="F:rRNA binding"/>
    <property type="evidence" value="ECO:0007669"/>
    <property type="project" value="UniProtKB-KW"/>
</dbReference>
<keyword evidence="9" id="KW-0819">tRNA processing</keyword>
<dbReference type="PROSITE" id="PS00517">
    <property type="entry name" value="RNASE_3_1"/>
    <property type="match status" value="1"/>
</dbReference>
<dbReference type="Gene3D" id="3.30.160.20">
    <property type="match status" value="1"/>
</dbReference>
<dbReference type="SUPFAM" id="SSF54768">
    <property type="entry name" value="dsRNA-binding domain-like"/>
    <property type="match status" value="1"/>
</dbReference>
<dbReference type="GO" id="GO:0046872">
    <property type="term" value="F:metal ion binding"/>
    <property type="evidence" value="ECO:0007669"/>
    <property type="project" value="UniProtKB-KW"/>
</dbReference>
<evidence type="ECO:0000256" key="4">
    <source>
        <dbReference type="ARBA" id="ARBA00022664"/>
    </source>
</evidence>
<evidence type="ECO:0000256" key="6">
    <source>
        <dbReference type="ARBA" id="ARBA00022759"/>
    </source>
</evidence>
<keyword evidence="8 9" id="KW-0694">RNA-binding</keyword>
<keyword evidence="13" id="KW-1185">Reference proteome</keyword>
<keyword evidence="9" id="KW-0963">Cytoplasm</keyword>
<evidence type="ECO:0000256" key="7">
    <source>
        <dbReference type="ARBA" id="ARBA00022801"/>
    </source>
</evidence>
<comment type="catalytic activity">
    <reaction evidence="1 9">
        <text>Endonucleolytic cleavage to 5'-phosphomonoester.</text>
        <dbReference type="EC" id="3.1.26.3"/>
    </reaction>
</comment>
<evidence type="ECO:0000259" key="11">
    <source>
        <dbReference type="PROSITE" id="PS50142"/>
    </source>
</evidence>
<reference evidence="12 13" key="1">
    <citation type="submission" date="2019-08" db="EMBL/GenBank/DDBJ databases">
        <title>In-depth cultivation of the pig gut microbiome towards novel bacterial diversity and tailored functional studies.</title>
        <authorList>
            <person name="Wylensek D."/>
            <person name="Hitch T.C.A."/>
            <person name="Clavel T."/>
        </authorList>
    </citation>
    <scope>NUCLEOTIDE SEQUENCE [LARGE SCALE GENOMIC DNA]</scope>
    <source>
        <strain evidence="12 13">BBE-744-WT-12</strain>
    </source>
</reference>
<dbReference type="PROSITE" id="PS50137">
    <property type="entry name" value="DS_RBD"/>
    <property type="match status" value="1"/>
</dbReference>
<dbReference type="EMBL" id="VUNS01000025">
    <property type="protein sequence ID" value="MST98909.1"/>
    <property type="molecule type" value="Genomic_DNA"/>
</dbReference>
<keyword evidence="9" id="KW-0479">Metal-binding</keyword>
<feature type="domain" description="DRBM" evidence="10">
    <location>
        <begin position="166"/>
        <end position="234"/>
    </location>
</feature>
<feature type="binding site" evidence="9">
    <location>
        <position position="125"/>
    </location>
    <ligand>
        <name>Mg(2+)</name>
        <dbReference type="ChEBI" id="CHEBI:18420"/>
    </ligand>
</feature>
<feature type="domain" description="RNase III" evidence="11">
    <location>
        <begin position="12"/>
        <end position="139"/>
    </location>
</feature>
<dbReference type="Proteomes" id="UP000435649">
    <property type="component" value="Unassembled WGS sequence"/>
</dbReference>
<evidence type="ECO:0000259" key="10">
    <source>
        <dbReference type="PROSITE" id="PS50137"/>
    </source>
</evidence>
<sequence>MKPRSGTVPRDINELKARLGNDIPWSSRLTEALTHRSYAVENSLSYDNQRLEFLGDAVLEIVLTDYLFRLYPDCDEGAMTKIRSALVREPALARLARKLELGEYLLVGRGEKESGGAGRDSTLADLFEALLGAFYLDAGFEAVKEFITGMFSTEYPDPRSLLHTINPKGLLQEYSQARWGQPPVYTVLRTTGPEHQPVYEVEVSLRGYVAFGRAASRKQAESSAAHVLYLYLTEHEANV</sequence>
<dbReference type="FunFam" id="1.10.1520.10:FF:000001">
    <property type="entry name" value="Ribonuclease 3"/>
    <property type="match status" value="1"/>
</dbReference>
<dbReference type="Pfam" id="PF00035">
    <property type="entry name" value="dsrm"/>
    <property type="match status" value="1"/>
</dbReference>
<feature type="binding site" evidence="9">
    <location>
        <position position="52"/>
    </location>
    <ligand>
        <name>Mg(2+)</name>
        <dbReference type="ChEBI" id="CHEBI:18420"/>
    </ligand>
</feature>
<dbReference type="SMART" id="SM00535">
    <property type="entry name" value="RIBOc"/>
    <property type="match status" value="1"/>
</dbReference>
<keyword evidence="6 9" id="KW-0255">Endonuclease</keyword>
<comment type="cofactor">
    <cofactor evidence="9">
        <name>Mg(2+)</name>
        <dbReference type="ChEBI" id="CHEBI:18420"/>
    </cofactor>
</comment>
<dbReference type="GO" id="GO:0006397">
    <property type="term" value="P:mRNA processing"/>
    <property type="evidence" value="ECO:0007669"/>
    <property type="project" value="UniProtKB-UniRule"/>
</dbReference>
<dbReference type="CDD" id="cd00593">
    <property type="entry name" value="RIBOc"/>
    <property type="match status" value="1"/>
</dbReference>
<proteinExistence type="inferred from homology"/>
<dbReference type="HAMAP" id="MF_00104">
    <property type="entry name" value="RNase_III"/>
    <property type="match status" value="1"/>
</dbReference>
<keyword evidence="9" id="KW-0460">Magnesium</keyword>
<evidence type="ECO:0000313" key="13">
    <source>
        <dbReference type="Proteomes" id="UP000435649"/>
    </source>
</evidence>
<dbReference type="GO" id="GO:0008033">
    <property type="term" value="P:tRNA processing"/>
    <property type="evidence" value="ECO:0007669"/>
    <property type="project" value="UniProtKB-KW"/>
</dbReference>
<accession>A0A844G9I1</accession>
<comment type="caution">
    <text evidence="12">The sequence shown here is derived from an EMBL/GenBank/DDBJ whole genome shotgun (WGS) entry which is preliminary data.</text>
</comment>